<dbReference type="Pfam" id="PF02156">
    <property type="entry name" value="Glyco_hydro_26"/>
    <property type="match status" value="1"/>
</dbReference>
<gene>
    <name evidence="6" type="ORF">TheveDRAFT_1200</name>
</gene>
<evidence type="ECO:0000256" key="1">
    <source>
        <dbReference type="ARBA" id="ARBA00007754"/>
    </source>
</evidence>
<dbReference type="InterPro" id="IPR017853">
    <property type="entry name" value="GH"/>
</dbReference>
<feature type="active site" description="Nucleophile" evidence="4">
    <location>
        <position position="264"/>
    </location>
</feature>
<dbReference type="InterPro" id="IPR022790">
    <property type="entry name" value="GH26_dom"/>
</dbReference>
<evidence type="ECO:0000313" key="7">
    <source>
        <dbReference type="Proteomes" id="UP000005730"/>
    </source>
</evidence>
<evidence type="ECO:0000256" key="4">
    <source>
        <dbReference type="PROSITE-ProRule" id="PRU01100"/>
    </source>
</evidence>
<feature type="active site" description="Proton donor" evidence="4">
    <location>
        <position position="140"/>
    </location>
</feature>
<dbReference type="HOGENOM" id="CLU_038234_1_0_0"/>
<dbReference type="EMBL" id="CM001377">
    <property type="protein sequence ID" value="EHM10322.1"/>
    <property type="molecule type" value="Genomic_DNA"/>
</dbReference>
<sequence length="352" mass="39804">MLLTLLSTGSIALEALKVLPPERGIYLSGHPYSGPYDDILMEDELDRFISMTGRGIVWMYLSWNWDGRSKFPSEQCKALWERGIVPMVGVMPWSERVQNRPERRMTLGRILAGVYDAQIAEAANSVRSLGFPVMITFGPEADGGWFPWSGRFNGGSVTDRYGDPRVPDGPERFKDAFRRFVKIFEAQGAFNVTWVFHLAERPGPDAPWNRGIFYYPGDDVVDWMGVSLYGRLGTRPLRDMSGLLAYALRRLRDVSRSKPLAVLEWSVADGPDINKPRWMEEAFRAFMAAREQGLRAVAWWDKGFKPDGSPSGLDLGSSPPSLEVYRRWARLDDFVTVPRFGPSVEIPVQMGQ</sequence>
<dbReference type="PROSITE" id="PS51764">
    <property type="entry name" value="GH26"/>
    <property type="match status" value="1"/>
</dbReference>
<keyword evidence="3 4" id="KW-0326">Glycosidase</keyword>
<proteinExistence type="inferred from homology"/>
<dbReference type="AlphaFoldDB" id="H0USN3"/>
<dbReference type="PANTHER" id="PTHR40079:SF4">
    <property type="entry name" value="GH26 DOMAIN-CONTAINING PROTEIN-RELATED"/>
    <property type="match status" value="1"/>
</dbReference>
<accession>H0USN3</accession>
<reference evidence="6 7" key="1">
    <citation type="submission" date="2011-10" db="EMBL/GenBank/DDBJ databases">
        <title>The Noncontiguous Finished genome of Thermanaerovibrio velox DSM 12556.</title>
        <authorList>
            <consortium name="US DOE Joint Genome Institute (JGI-PGF)"/>
            <person name="Lucas S."/>
            <person name="Copeland A."/>
            <person name="Lapidus A."/>
            <person name="Glavina del Rio T."/>
            <person name="Dalin E."/>
            <person name="Tice H."/>
            <person name="Bruce D."/>
            <person name="Goodwin L."/>
            <person name="Pitluck S."/>
            <person name="Peters L."/>
            <person name="Mikhailova N."/>
            <person name="Teshima H."/>
            <person name="Kyrpides N."/>
            <person name="Mavromatis K."/>
            <person name="Ivanova N."/>
            <person name="Markowitz V."/>
            <person name="Cheng J.-F."/>
            <person name="Hugenholtz P."/>
            <person name="Woyke T."/>
            <person name="Wu D."/>
            <person name="Spring S."/>
            <person name="Brambilla E.-M."/>
            <person name="Klenk H.-P."/>
            <person name="Eisen J.A."/>
        </authorList>
    </citation>
    <scope>NUCLEOTIDE SEQUENCE [LARGE SCALE GENOMIC DNA]</scope>
    <source>
        <strain evidence="6 7">DSM 12556</strain>
    </source>
</reference>
<comment type="similarity">
    <text evidence="1 4">Belongs to the glycosyl hydrolase 26 family.</text>
</comment>
<protein>
    <submittedName>
        <fullName evidence="6">Beta-mannanase</fullName>
    </submittedName>
</protein>
<dbReference type="GO" id="GO:0006080">
    <property type="term" value="P:substituted mannan metabolic process"/>
    <property type="evidence" value="ECO:0007669"/>
    <property type="project" value="InterPro"/>
</dbReference>
<dbReference type="STRING" id="926567.TheveDRAFT_1200"/>
<dbReference type="RefSeq" id="WP_006583816.1">
    <property type="nucleotide sequence ID" value="NZ_CM001377.1"/>
</dbReference>
<evidence type="ECO:0000256" key="2">
    <source>
        <dbReference type="ARBA" id="ARBA00022801"/>
    </source>
</evidence>
<dbReference type="SUPFAM" id="SSF51445">
    <property type="entry name" value="(Trans)glycosidases"/>
    <property type="match status" value="1"/>
</dbReference>
<dbReference type="Gene3D" id="3.20.20.80">
    <property type="entry name" value="Glycosidases"/>
    <property type="match status" value="1"/>
</dbReference>
<name>H0USN3_9BACT</name>
<keyword evidence="2 4" id="KW-0378">Hydrolase</keyword>
<keyword evidence="7" id="KW-1185">Reference proteome</keyword>
<feature type="domain" description="GH26" evidence="5">
    <location>
        <begin position="13"/>
        <end position="325"/>
    </location>
</feature>
<dbReference type="GO" id="GO:0016985">
    <property type="term" value="F:mannan endo-1,4-beta-mannosidase activity"/>
    <property type="evidence" value="ECO:0007669"/>
    <property type="project" value="InterPro"/>
</dbReference>
<evidence type="ECO:0000259" key="5">
    <source>
        <dbReference type="PROSITE" id="PS51764"/>
    </source>
</evidence>
<dbReference type="InterPro" id="IPR000805">
    <property type="entry name" value="Glyco_hydro_26"/>
</dbReference>
<evidence type="ECO:0000313" key="6">
    <source>
        <dbReference type="EMBL" id="EHM10322.1"/>
    </source>
</evidence>
<evidence type="ECO:0000256" key="3">
    <source>
        <dbReference type="ARBA" id="ARBA00023295"/>
    </source>
</evidence>
<dbReference type="eggNOG" id="COG4124">
    <property type="taxonomic scope" value="Bacteria"/>
</dbReference>
<dbReference type="PANTHER" id="PTHR40079">
    <property type="entry name" value="MANNAN ENDO-1,4-BETA-MANNOSIDASE E-RELATED"/>
    <property type="match status" value="1"/>
</dbReference>
<organism evidence="6 7">
    <name type="scientific">Thermanaerovibrio velox DSM 12556</name>
    <dbReference type="NCBI Taxonomy" id="926567"/>
    <lineage>
        <taxon>Bacteria</taxon>
        <taxon>Thermotogati</taxon>
        <taxon>Synergistota</taxon>
        <taxon>Synergistia</taxon>
        <taxon>Synergistales</taxon>
        <taxon>Synergistaceae</taxon>
        <taxon>Thermanaerovibrio</taxon>
    </lineage>
</organism>
<dbReference type="OrthoDB" id="9802773at2"/>
<dbReference type="Proteomes" id="UP000005730">
    <property type="component" value="Chromosome"/>
</dbReference>